<evidence type="ECO:0000313" key="2">
    <source>
        <dbReference type="EMBL" id="KAK8546678.1"/>
    </source>
</evidence>
<dbReference type="EMBL" id="JBBPBM010000023">
    <property type="protein sequence ID" value="KAK8546678.1"/>
    <property type="molecule type" value="Genomic_DNA"/>
</dbReference>
<keyword evidence="1" id="KW-0812">Transmembrane</keyword>
<feature type="transmembrane region" description="Helical" evidence="1">
    <location>
        <begin position="96"/>
        <end position="114"/>
    </location>
</feature>
<name>A0ABR2DWH3_9ROSI</name>
<reference evidence="2 3" key="1">
    <citation type="journal article" date="2024" name="G3 (Bethesda)">
        <title>Genome assembly of Hibiscus sabdariffa L. provides insights into metabolisms of medicinal natural products.</title>
        <authorList>
            <person name="Kim T."/>
        </authorList>
    </citation>
    <scope>NUCLEOTIDE SEQUENCE [LARGE SCALE GENOMIC DNA]</scope>
    <source>
        <strain evidence="2">TK-2024</strain>
        <tissue evidence="2">Old leaves</tissue>
    </source>
</reference>
<dbReference type="Proteomes" id="UP001472677">
    <property type="component" value="Unassembled WGS sequence"/>
</dbReference>
<protein>
    <submittedName>
        <fullName evidence="2">Uncharacterized protein</fullName>
    </submittedName>
</protein>
<evidence type="ECO:0000256" key="1">
    <source>
        <dbReference type="SAM" id="Phobius"/>
    </source>
</evidence>
<gene>
    <name evidence="2" type="ORF">V6N12_027452</name>
</gene>
<keyword evidence="3" id="KW-1185">Reference proteome</keyword>
<sequence>MEPTTRIGAGEVLVYREGGAMWQRLTEGWKLCSIYRWPVSGDRLSCKSLLPNSDAEAVIVTDACTNDGKKTTVGSKEEEILVPRVRRSLTNGYNTLYWFYPFGIILQSTIAFFIRKYCTFSAVKDLYSKCSRILFPYLNDIWDIFMRFPKIWLASETSHLDALIADDPFLGHPQRN</sequence>
<organism evidence="2 3">
    <name type="scientific">Hibiscus sabdariffa</name>
    <name type="common">roselle</name>
    <dbReference type="NCBI Taxonomy" id="183260"/>
    <lineage>
        <taxon>Eukaryota</taxon>
        <taxon>Viridiplantae</taxon>
        <taxon>Streptophyta</taxon>
        <taxon>Embryophyta</taxon>
        <taxon>Tracheophyta</taxon>
        <taxon>Spermatophyta</taxon>
        <taxon>Magnoliopsida</taxon>
        <taxon>eudicotyledons</taxon>
        <taxon>Gunneridae</taxon>
        <taxon>Pentapetalae</taxon>
        <taxon>rosids</taxon>
        <taxon>malvids</taxon>
        <taxon>Malvales</taxon>
        <taxon>Malvaceae</taxon>
        <taxon>Malvoideae</taxon>
        <taxon>Hibiscus</taxon>
    </lineage>
</organism>
<accession>A0ABR2DWH3</accession>
<comment type="caution">
    <text evidence="2">The sequence shown here is derived from an EMBL/GenBank/DDBJ whole genome shotgun (WGS) entry which is preliminary data.</text>
</comment>
<keyword evidence="1" id="KW-0472">Membrane</keyword>
<keyword evidence="1" id="KW-1133">Transmembrane helix</keyword>
<proteinExistence type="predicted"/>
<evidence type="ECO:0000313" key="3">
    <source>
        <dbReference type="Proteomes" id="UP001472677"/>
    </source>
</evidence>